<evidence type="ECO:0000313" key="2">
    <source>
        <dbReference type="EMBL" id="CAE0489210.1"/>
    </source>
</evidence>
<dbReference type="PANTHER" id="PTHR39741">
    <property type="entry name" value="F-BOX DOMAIN CONTAINING PROTEIN, EXPRESSED"/>
    <property type="match status" value="1"/>
</dbReference>
<name>A0A7S3VJA2_DUNTE</name>
<feature type="compositionally biased region" description="Gly residues" evidence="1">
    <location>
        <begin position="385"/>
        <end position="396"/>
    </location>
</feature>
<sequence length="675" mass="72500">MANLGDRIALRTHVRHQMTARGYLTFCDEEPWDKRAWEDFRLIQSQWTGLSQAEGCRETLLKEGVAASTTDHELQSIEATLHPNHGEFWSSTGSTEDTEECLLYAMASQSVVHFARLAFYRATYQHGDPVYPSLGVSFYVGPSPSQMHLASPVYAAEASDRLQIFPLSHTAPPGSYFAVRFHSRIQRQWEDNQFYIAVRHVSALGKALPAHTLPSLHRAICARNLQWGASLPGTQVSHSGEERKAEEETAARLIFGTLPISKWSALPGVFSAAHARHGLSHTSASTDARLKGDQGQGLSSSSLMRALHSCHARAHVLSYASFNGGGGRGVEARMELTRREGEEGLEGGVGGGDAGRKPSWTKGASAAAVPSSSGKGAIAHDAQQGVGGVGTSGEGAGTSSSSGSGGGDGSTSTGRWSWGRSSLRGWPFGYRSSREDEAQARAVAEEEGQRARAEEEAARQAEMERRRNMGPLVANLIHWLLTRMQTAHPEEMAEQAPGENMDYLEGLAERLAEGGGEGAAGPFLMQQLLHIQSEILAEEEEQQQEDAGQDVEMISNEEEAEGMDVAEALAPAALGSPGADAGDAEAEAVQGLQPEQHSLQGWPVATQEDMRSQHLGAASAANVTTRLLAPGWKQSPRKRLKTQGGQQSPAALVLFSGAEGPQDPWPLSEYDVEFL</sequence>
<feature type="region of interest" description="Disordered" evidence="1">
    <location>
        <begin position="340"/>
        <end position="418"/>
    </location>
</feature>
<dbReference type="InterPro" id="IPR055336">
    <property type="entry name" value="At4g00755-like"/>
</dbReference>
<feature type="compositionally biased region" description="Low complexity" evidence="1">
    <location>
        <begin position="363"/>
        <end position="377"/>
    </location>
</feature>
<organism evidence="2">
    <name type="scientific">Dunaliella tertiolecta</name>
    <name type="common">Green alga</name>
    <dbReference type="NCBI Taxonomy" id="3047"/>
    <lineage>
        <taxon>Eukaryota</taxon>
        <taxon>Viridiplantae</taxon>
        <taxon>Chlorophyta</taxon>
        <taxon>core chlorophytes</taxon>
        <taxon>Chlorophyceae</taxon>
        <taxon>CS clade</taxon>
        <taxon>Chlamydomonadales</taxon>
        <taxon>Dunaliellaceae</taxon>
        <taxon>Dunaliella</taxon>
    </lineage>
</organism>
<proteinExistence type="predicted"/>
<dbReference type="AlphaFoldDB" id="A0A7S3VJA2"/>
<dbReference type="EMBL" id="HBIP01007923">
    <property type="protein sequence ID" value="CAE0489210.1"/>
    <property type="molecule type" value="Transcribed_RNA"/>
</dbReference>
<evidence type="ECO:0000256" key="1">
    <source>
        <dbReference type="SAM" id="MobiDB-lite"/>
    </source>
</evidence>
<reference evidence="2" key="1">
    <citation type="submission" date="2021-01" db="EMBL/GenBank/DDBJ databases">
        <authorList>
            <person name="Corre E."/>
            <person name="Pelletier E."/>
            <person name="Niang G."/>
            <person name="Scheremetjew M."/>
            <person name="Finn R."/>
            <person name="Kale V."/>
            <person name="Holt S."/>
            <person name="Cochrane G."/>
            <person name="Meng A."/>
            <person name="Brown T."/>
            <person name="Cohen L."/>
        </authorList>
    </citation>
    <scope>NUCLEOTIDE SEQUENCE</scope>
    <source>
        <strain evidence="2">CCMP1320</strain>
    </source>
</reference>
<feature type="region of interest" description="Disordered" evidence="1">
    <location>
        <begin position="437"/>
        <end position="466"/>
    </location>
</feature>
<accession>A0A7S3VJA2</accession>
<protein>
    <submittedName>
        <fullName evidence="2">Uncharacterized protein</fullName>
    </submittedName>
</protein>
<gene>
    <name evidence="2" type="ORF">DTER00134_LOCUS4280</name>
</gene>
<dbReference type="PANTHER" id="PTHR39741:SF2">
    <property type="entry name" value="F-BOX DOMAIN-CONTAINING PROTEIN"/>
    <property type="match status" value="1"/>
</dbReference>